<evidence type="ECO:0000313" key="6">
    <source>
        <dbReference type="EMBL" id="MPL69290.1"/>
    </source>
</evidence>
<dbReference type="Gene3D" id="1.10.443.10">
    <property type="entry name" value="Intergrase catalytic core"/>
    <property type="match status" value="1"/>
</dbReference>
<proteinExistence type="predicted"/>
<keyword evidence="2" id="KW-0238">DNA-binding</keyword>
<dbReference type="Pfam" id="PF00589">
    <property type="entry name" value="Phage_integrase"/>
    <property type="match status" value="1"/>
</dbReference>
<name>A0A644TR03_9ZZZZ</name>
<evidence type="ECO:0000256" key="3">
    <source>
        <dbReference type="ARBA" id="ARBA00023172"/>
    </source>
</evidence>
<dbReference type="GO" id="GO:0006310">
    <property type="term" value="P:DNA recombination"/>
    <property type="evidence" value="ECO:0007669"/>
    <property type="project" value="UniProtKB-KW"/>
</dbReference>
<dbReference type="GO" id="GO:0015074">
    <property type="term" value="P:DNA integration"/>
    <property type="evidence" value="ECO:0007669"/>
    <property type="project" value="UniProtKB-KW"/>
</dbReference>
<dbReference type="GO" id="GO:0003677">
    <property type="term" value="F:DNA binding"/>
    <property type="evidence" value="ECO:0007669"/>
    <property type="project" value="UniProtKB-KW"/>
</dbReference>
<dbReference type="InterPro" id="IPR004107">
    <property type="entry name" value="Integrase_SAM-like_N"/>
</dbReference>
<dbReference type="InterPro" id="IPR050090">
    <property type="entry name" value="Tyrosine_recombinase_XerCD"/>
</dbReference>
<gene>
    <name evidence="6" type="primary">xerC_15</name>
    <name evidence="6" type="ORF">SDC9_15027</name>
</gene>
<dbReference type="InterPro" id="IPR013762">
    <property type="entry name" value="Integrase-like_cat_sf"/>
</dbReference>
<sequence length="422" mass="48279">MKGDHSMNNFKKTNQRRGRGDRDVWFDEKRNLYVGQLSYTDPKTRKRSRPTVYGKTPKETRDKMKLMERDLEIVIKQRREGNITIGAWLDEWFIKYQNIGNNLKAKSAERQAMAIKLHIKPYIGDIILKRLDTEDIQGLYAKLAASGKKNGSGLSAQSIRHVHNTLSKSLEKAFVLKKIKENPIKNTEPPSLKSRKANVNALTEEQVRIFLKAAEGHRLYAALMTGFMTGLRRGELLALMWDDIDLDKRIAIVRRSLVTTNEQGPVFETPKTEESNRMVPLPEDLCSELRKHKSRQEAEAVAAIEKAKDHSEKFHIKVDPETYYKDSGLVFQQENGQRVDPRSFSRTFKRLLKKAGLPESFRVHDMRHTFASLLLSFGVDIKRIQNMLGHANPEITLSTYAHLLPGALNDASAVLNGRFIET</sequence>
<comment type="caution">
    <text evidence="6">The sequence shown here is derived from an EMBL/GenBank/DDBJ whole genome shotgun (WGS) entry which is preliminary data.</text>
</comment>
<feature type="compositionally biased region" description="Polar residues" evidence="4">
    <location>
        <begin position="1"/>
        <end position="12"/>
    </location>
</feature>
<evidence type="ECO:0000256" key="2">
    <source>
        <dbReference type="ARBA" id="ARBA00023125"/>
    </source>
</evidence>
<dbReference type="InterPro" id="IPR010998">
    <property type="entry name" value="Integrase_recombinase_N"/>
</dbReference>
<evidence type="ECO:0000256" key="4">
    <source>
        <dbReference type="SAM" id="MobiDB-lite"/>
    </source>
</evidence>
<feature type="region of interest" description="Disordered" evidence="4">
    <location>
        <begin position="1"/>
        <end position="21"/>
    </location>
</feature>
<keyword evidence="3" id="KW-0233">DNA recombination</keyword>
<dbReference type="PROSITE" id="PS51898">
    <property type="entry name" value="TYR_RECOMBINASE"/>
    <property type="match status" value="1"/>
</dbReference>
<dbReference type="PANTHER" id="PTHR30349:SF41">
    <property type="entry name" value="INTEGRASE_RECOMBINASE PROTEIN MJ0367-RELATED"/>
    <property type="match status" value="1"/>
</dbReference>
<feature type="domain" description="Tyr recombinase" evidence="5">
    <location>
        <begin position="197"/>
        <end position="413"/>
    </location>
</feature>
<dbReference type="EMBL" id="VSSQ01000046">
    <property type="protein sequence ID" value="MPL69290.1"/>
    <property type="molecule type" value="Genomic_DNA"/>
</dbReference>
<dbReference type="PANTHER" id="PTHR30349">
    <property type="entry name" value="PHAGE INTEGRASE-RELATED"/>
    <property type="match status" value="1"/>
</dbReference>
<evidence type="ECO:0000256" key="1">
    <source>
        <dbReference type="ARBA" id="ARBA00022908"/>
    </source>
</evidence>
<accession>A0A644TR03</accession>
<dbReference type="SUPFAM" id="SSF56349">
    <property type="entry name" value="DNA breaking-rejoining enzymes"/>
    <property type="match status" value="1"/>
</dbReference>
<keyword evidence="1" id="KW-0229">DNA integration</keyword>
<dbReference type="AlphaFoldDB" id="A0A644TR03"/>
<organism evidence="6">
    <name type="scientific">bioreactor metagenome</name>
    <dbReference type="NCBI Taxonomy" id="1076179"/>
    <lineage>
        <taxon>unclassified sequences</taxon>
        <taxon>metagenomes</taxon>
        <taxon>ecological metagenomes</taxon>
    </lineage>
</organism>
<dbReference type="InterPro" id="IPR002104">
    <property type="entry name" value="Integrase_catalytic"/>
</dbReference>
<protein>
    <submittedName>
        <fullName evidence="6">Tyrosine recombinase XerC</fullName>
    </submittedName>
</protein>
<dbReference type="CDD" id="cd01189">
    <property type="entry name" value="INT_ICEBs1_C_like"/>
    <property type="match status" value="1"/>
</dbReference>
<evidence type="ECO:0000259" key="5">
    <source>
        <dbReference type="PROSITE" id="PS51898"/>
    </source>
</evidence>
<dbReference type="Pfam" id="PF14659">
    <property type="entry name" value="Phage_int_SAM_3"/>
    <property type="match status" value="1"/>
</dbReference>
<dbReference type="Gene3D" id="1.10.150.130">
    <property type="match status" value="1"/>
</dbReference>
<reference evidence="6" key="1">
    <citation type="submission" date="2019-08" db="EMBL/GenBank/DDBJ databases">
        <authorList>
            <person name="Kucharzyk K."/>
            <person name="Murdoch R.W."/>
            <person name="Higgins S."/>
            <person name="Loffler F."/>
        </authorList>
    </citation>
    <scope>NUCLEOTIDE SEQUENCE</scope>
</reference>
<dbReference type="InterPro" id="IPR011010">
    <property type="entry name" value="DNA_brk_join_enz"/>
</dbReference>